<keyword evidence="6 12" id="KW-0863">Zinc-finger</keyword>
<keyword evidence="7" id="KW-0862">Zinc</keyword>
<dbReference type="FunFam" id="3.30.160.60:FF:000690">
    <property type="entry name" value="Zinc finger protein 354C"/>
    <property type="match status" value="1"/>
</dbReference>
<evidence type="ECO:0000256" key="1">
    <source>
        <dbReference type="ARBA" id="ARBA00003767"/>
    </source>
</evidence>
<dbReference type="AlphaFoldDB" id="A0A803JPT8"/>
<keyword evidence="4" id="KW-0479">Metal-binding</keyword>
<dbReference type="FunFam" id="3.30.160.60:FF:000478">
    <property type="entry name" value="Zinc finger protein 133"/>
    <property type="match status" value="1"/>
</dbReference>
<dbReference type="FunFam" id="3.30.160.60:FF:001224">
    <property type="entry name" value="zinc finger protein 771-like"/>
    <property type="match status" value="1"/>
</dbReference>
<evidence type="ECO:0000313" key="14">
    <source>
        <dbReference type="Ensembl" id="ENSXETP00000109965"/>
    </source>
</evidence>
<evidence type="ECO:0000256" key="7">
    <source>
        <dbReference type="ARBA" id="ARBA00022833"/>
    </source>
</evidence>
<dbReference type="PROSITE" id="PS50157">
    <property type="entry name" value="ZINC_FINGER_C2H2_2"/>
    <property type="match status" value="6"/>
</dbReference>
<reference evidence="14" key="2">
    <citation type="submission" date="2021-03" db="UniProtKB">
        <authorList>
            <consortium name="Ensembl"/>
        </authorList>
    </citation>
    <scope>IDENTIFICATION</scope>
</reference>
<keyword evidence="11" id="KW-0539">Nucleus</keyword>
<name>A0A803JPT8_XENTR</name>
<dbReference type="PROSITE" id="PS00028">
    <property type="entry name" value="ZINC_FINGER_C2H2_1"/>
    <property type="match status" value="6"/>
</dbReference>
<dbReference type="FunFam" id="3.30.160.60:FF:001155">
    <property type="entry name" value="Zinc finger 30C"/>
    <property type="match status" value="1"/>
</dbReference>
<dbReference type="InterPro" id="IPR013087">
    <property type="entry name" value="Znf_C2H2_type"/>
</dbReference>
<evidence type="ECO:0000256" key="6">
    <source>
        <dbReference type="ARBA" id="ARBA00022771"/>
    </source>
</evidence>
<evidence type="ECO:0000259" key="13">
    <source>
        <dbReference type="PROSITE" id="PS50157"/>
    </source>
</evidence>
<protein>
    <recommendedName>
        <fullName evidence="13">C2H2-type domain-containing protein</fullName>
    </recommendedName>
</protein>
<evidence type="ECO:0000256" key="9">
    <source>
        <dbReference type="ARBA" id="ARBA00023125"/>
    </source>
</evidence>
<evidence type="ECO:0000256" key="2">
    <source>
        <dbReference type="ARBA" id="ARBA00004123"/>
    </source>
</evidence>
<keyword evidence="9" id="KW-0238">DNA-binding</keyword>
<dbReference type="Ensembl" id="ENSXETT00000115342">
    <property type="protein sequence ID" value="ENSXETP00000119047"/>
    <property type="gene ID" value="ENSXETG00000041590"/>
</dbReference>
<keyword evidence="5" id="KW-0677">Repeat</keyword>
<feature type="domain" description="C2H2-type" evidence="13">
    <location>
        <begin position="299"/>
        <end position="326"/>
    </location>
</feature>
<dbReference type="GO" id="GO:0005634">
    <property type="term" value="C:nucleus"/>
    <property type="evidence" value="ECO:0007669"/>
    <property type="project" value="UniProtKB-SubCell"/>
</dbReference>
<feature type="domain" description="C2H2-type" evidence="13">
    <location>
        <begin position="271"/>
        <end position="298"/>
    </location>
</feature>
<feature type="domain" description="C2H2-type" evidence="13">
    <location>
        <begin position="187"/>
        <end position="214"/>
    </location>
</feature>
<comment type="subcellular location">
    <subcellularLocation>
        <location evidence="2">Nucleus</location>
    </subcellularLocation>
</comment>
<dbReference type="Ensembl" id="ENSXETT00000117515">
    <property type="protein sequence ID" value="ENSXETP00000109965"/>
    <property type="gene ID" value="ENSXETG00000041590"/>
</dbReference>
<dbReference type="SMART" id="SM00355">
    <property type="entry name" value="ZnF_C2H2"/>
    <property type="match status" value="6"/>
</dbReference>
<evidence type="ECO:0000256" key="4">
    <source>
        <dbReference type="ARBA" id="ARBA00022723"/>
    </source>
</evidence>
<proteinExistence type="inferred from homology"/>
<evidence type="ECO:0000256" key="3">
    <source>
        <dbReference type="ARBA" id="ARBA00006991"/>
    </source>
</evidence>
<keyword evidence="8" id="KW-0805">Transcription regulation</keyword>
<dbReference type="GO" id="GO:0008270">
    <property type="term" value="F:zinc ion binding"/>
    <property type="evidence" value="ECO:0007669"/>
    <property type="project" value="UniProtKB-KW"/>
</dbReference>
<dbReference type="FunFam" id="3.30.160.60:FF:000508">
    <property type="entry name" value="Myeloid zinc finger 1"/>
    <property type="match status" value="1"/>
</dbReference>
<feature type="domain" description="C2H2-type" evidence="13">
    <location>
        <begin position="215"/>
        <end position="242"/>
    </location>
</feature>
<comment type="function">
    <text evidence="1">May be involved in transcriptional regulation.</text>
</comment>
<reference evidence="14" key="1">
    <citation type="journal article" date="2010" name="Science">
        <title>The genome of the Western clawed frog Xenopus tropicalis.</title>
        <authorList>
            <person name="Hellsten U."/>
            <person name="Harland R.M."/>
            <person name="Gilchrist M.J."/>
            <person name="Hendrix D."/>
            <person name="Jurka J."/>
            <person name="Kapitonov V."/>
            <person name="Ovcharenko I."/>
            <person name="Putnam N.H."/>
            <person name="Shu S."/>
            <person name="Taher L."/>
            <person name="Blitz I.L."/>
            <person name="Blumberg B."/>
            <person name="Dichmann D.S."/>
            <person name="Dubchak I."/>
            <person name="Amaya E."/>
            <person name="Detter J.C."/>
            <person name="Fletcher R."/>
            <person name="Gerhard D.S."/>
            <person name="Goodstein D."/>
            <person name="Graves T."/>
            <person name="Grigoriev I.V."/>
            <person name="Grimwood J."/>
            <person name="Kawashima T."/>
            <person name="Lindquist E."/>
            <person name="Lucas S.M."/>
            <person name="Mead P.E."/>
            <person name="Mitros T."/>
            <person name="Ogino H."/>
            <person name="Ohta Y."/>
            <person name="Poliakov A.V."/>
            <person name="Pollet N."/>
            <person name="Robert J."/>
            <person name="Salamov A."/>
            <person name="Sater A.K."/>
            <person name="Schmutz J."/>
            <person name="Terry A."/>
            <person name="Vize P.D."/>
            <person name="Warren W.C."/>
            <person name="Wells D."/>
            <person name="Wills A."/>
            <person name="Wilson R.K."/>
            <person name="Zimmerman L.B."/>
            <person name="Zorn A.M."/>
            <person name="Grainger R."/>
            <person name="Grammer T."/>
            <person name="Khokha M.K."/>
            <person name="Richardson P.M."/>
            <person name="Rokhsar D.S."/>
        </authorList>
    </citation>
    <scope>NUCLEOTIDE SEQUENCE [LARGE SCALE GENOMIC DNA]</scope>
    <source>
        <strain evidence="14">Nigerian</strain>
    </source>
</reference>
<keyword evidence="10" id="KW-0804">Transcription</keyword>
<comment type="similarity">
    <text evidence="3">Belongs to the krueppel C2H2-type zinc-finger protein family.</text>
</comment>
<dbReference type="PANTHER" id="PTHR14003:SF23">
    <property type="entry name" value="ZINC FINGER PROTEIN 143"/>
    <property type="match status" value="1"/>
</dbReference>
<accession>A0A803JPT8</accession>
<evidence type="ECO:0000256" key="11">
    <source>
        <dbReference type="ARBA" id="ARBA00023242"/>
    </source>
</evidence>
<evidence type="ECO:0000256" key="10">
    <source>
        <dbReference type="ARBA" id="ARBA00023163"/>
    </source>
</evidence>
<evidence type="ECO:0000256" key="12">
    <source>
        <dbReference type="PROSITE-ProRule" id="PRU00042"/>
    </source>
</evidence>
<dbReference type="Pfam" id="PF00096">
    <property type="entry name" value="zf-C2H2"/>
    <property type="match status" value="6"/>
</dbReference>
<evidence type="ECO:0000256" key="8">
    <source>
        <dbReference type="ARBA" id="ARBA00023015"/>
    </source>
</evidence>
<organism evidence="14">
    <name type="scientific">Xenopus tropicalis</name>
    <name type="common">Western clawed frog</name>
    <name type="synonym">Silurana tropicalis</name>
    <dbReference type="NCBI Taxonomy" id="8364"/>
    <lineage>
        <taxon>Eukaryota</taxon>
        <taxon>Metazoa</taxon>
        <taxon>Chordata</taxon>
        <taxon>Craniata</taxon>
        <taxon>Vertebrata</taxon>
        <taxon>Euteleostomi</taxon>
        <taxon>Amphibia</taxon>
        <taxon>Batrachia</taxon>
        <taxon>Anura</taxon>
        <taxon>Pipoidea</taxon>
        <taxon>Pipidae</taxon>
        <taxon>Xenopodinae</taxon>
        <taxon>Xenopus</taxon>
        <taxon>Silurana</taxon>
    </lineage>
</organism>
<dbReference type="GO" id="GO:0003677">
    <property type="term" value="F:DNA binding"/>
    <property type="evidence" value="ECO:0007669"/>
    <property type="project" value="UniProtKB-KW"/>
</dbReference>
<dbReference type="PANTHER" id="PTHR14003">
    <property type="entry name" value="TRANSCRIPTIONAL REPRESSOR PROTEIN YY"/>
    <property type="match status" value="1"/>
</dbReference>
<dbReference type="FunFam" id="3.30.160.60:FF:001158">
    <property type="entry name" value="zinc finger protein 22"/>
    <property type="match status" value="1"/>
</dbReference>
<feature type="domain" description="C2H2-type" evidence="13">
    <location>
        <begin position="243"/>
        <end position="270"/>
    </location>
</feature>
<dbReference type="InterPro" id="IPR036236">
    <property type="entry name" value="Znf_C2H2_sf"/>
</dbReference>
<dbReference type="InParanoid" id="A0A803JPT8"/>
<dbReference type="GeneTree" id="ENSGT00980000198710"/>
<dbReference type="Gene3D" id="3.30.160.60">
    <property type="entry name" value="Classic Zinc Finger"/>
    <property type="match status" value="6"/>
</dbReference>
<feature type="domain" description="C2H2-type" evidence="13">
    <location>
        <begin position="327"/>
        <end position="354"/>
    </location>
</feature>
<sequence>MAEEESDLCKEGNQSDCSINPLTEQIQGTDTPTPIMGCSLNNSSAEDYISDVIKEEAASWEGGNQSDCSINPLTEQIQGTDTPTPIMGCSLNNSSAEGIKEEEPTACKGGNHSLAVQILGREISPPVMEYNLINNLLTTKYSKDIIKSIYEPLPLPVMCNCAKCLYNGSRDPVSHSHKPNHAGENPFHCNDCGKCFKRRSYLKVHQKIHTGEKPYSCSECGKCFTHRSYLSVHRKIHTGERPYSCHECGKSFTDRSSLNVHIRIHTGEKTHPCPDCGKCFTRRSNLNVHLKIHTGEKPFVCSECGKRFTHRSNLKVHRRIHTGEKAHSCPVCARSFTVRSTLTMHQRTHTREKKTFARCSALNVQKKSH</sequence>
<dbReference type="GO" id="GO:0042802">
    <property type="term" value="F:identical protein binding"/>
    <property type="evidence" value="ECO:0007669"/>
    <property type="project" value="UniProtKB-ARBA"/>
</dbReference>
<dbReference type="SUPFAM" id="SSF57667">
    <property type="entry name" value="beta-beta-alpha zinc fingers"/>
    <property type="match status" value="4"/>
</dbReference>
<evidence type="ECO:0000256" key="5">
    <source>
        <dbReference type="ARBA" id="ARBA00022737"/>
    </source>
</evidence>